<feature type="compositionally biased region" description="Basic and acidic residues" evidence="1">
    <location>
        <begin position="16"/>
        <end position="25"/>
    </location>
</feature>
<proteinExistence type="predicted"/>
<evidence type="ECO:0000313" key="3">
    <source>
        <dbReference type="Proteomes" id="UP000298652"/>
    </source>
</evidence>
<evidence type="ECO:0000256" key="1">
    <source>
        <dbReference type="SAM" id="MobiDB-lite"/>
    </source>
</evidence>
<evidence type="ECO:0000313" key="2">
    <source>
        <dbReference type="EMBL" id="TKW33208.1"/>
    </source>
</evidence>
<dbReference type="Proteomes" id="UP000298652">
    <property type="component" value="Chromosome 2"/>
</dbReference>
<reference evidence="2" key="1">
    <citation type="submission" date="2019-03" db="EMBL/GenBank/DDBJ databases">
        <title>WGS assembly of Setaria viridis.</title>
        <authorList>
            <person name="Huang P."/>
            <person name="Jenkins J."/>
            <person name="Grimwood J."/>
            <person name="Barry K."/>
            <person name="Healey A."/>
            <person name="Mamidi S."/>
            <person name="Sreedasyam A."/>
            <person name="Shu S."/>
            <person name="Feldman M."/>
            <person name="Wu J."/>
            <person name="Yu Y."/>
            <person name="Chen C."/>
            <person name="Johnson J."/>
            <person name="Rokhsar D."/>
            <person name="Baxter I."/>
            <person name="Schmutz J."/>
            <person name="Brutnell T."/>
            <person name="Kellogg E."/>
        </authorList>
    </citation>
    <scope>NUCLEOTIDE SEQUENCE [LARGE SCALE GENOMIC DNA]</scope>
</reference>
<protein>
    <submittedName>
        <fullName evidence="2">Uncharacterized protein</fullName>
    </submittedName>
</protein>
<feature type="compositionally biased region" description="Gly residues" evidence="1">
    <location>
        <begin position="102"/>
        <end position="112"/>
    </location>
</feature>
<dbReference type="Gramene" id="TKW33208">
    <property type="protein sequence ID" value="TKW33208"/>
    <property type="gene ID" value="SEVIR_2G217700v2"/>
</dbReference>
<feature type="region of interest" description="Disordered" evidence="1">
    <location>
        <begin position="1"/>
        <end position="112"/>
    </location>
</feature>
<keyword evidence="3" id="KW-1185">Reference proteome</keyword>
<sequence>MVYDEWAPTNVANSSDPRRCRDRTPGTRRRGADPAAPHRNLVNPRTDLDAHHAELAAKHEVRRSKQNDGEGRGDLGRKKGGGSESWPRRHPPRRSPGFRGCSSGGGGGREQR</sequence>
<accession>A0A4U6VTN7</accession>
<dbReference type="AlphaFoldDB" id="A0A4U6VTN7"/>
<organism evidence="2 3">
    <name type="scientific">Setaria viridis</name>
    <name type="common">Green bristlegrass</name>
    <name type="synonym">Setaria italica subsp. viridis</name>
    <dbReference type="NCBI Taxonomy" id="4556"/>
    <lineage>
        <taxon>Eukaryota</taxon>
        <taxon>Viridiplantae</taxon>
        <taxon>Streptophyta</taxon>
        <taxon>Embryophyta</taxon>
        <taxon>Tracheophyta</taxon>
        <taxon>Spermatophyta</taxon>
        <taxon>Magnoliopsida</taxon>
        <taxon>Liliopsida</taxon>
        <taxon>Poales</taxon>
        <taxon>Poaceae</taxon>
        <taxon>PACMAD clade</taxon>
        <taxon>Panicoideae</taxon>
        <taxon>Panicodae</taxon>
        <taxon>Paniceae</taxon>
        <taxon>Cenchrinae</taxon>
        <taxon>Setaria</taxon>
    </lineage>
</organism>
<gene>
    <name evidence="2" type="ORF">SEVIR_2G217700v2</name>
</gene>
<name>A0A4U6VTN7_SETVI</name>
<feature type="compositionally biased region" description="Basic and acidic residues" evidence="1">
    <location>
        <begin position="46"/>
        <end position="77"/>
    </location>
</feature>
<dbReference type="OMA" id="HEVRRSK"/>
<dbReference type="EMBL" id="CM016553">
    <property type="protein sequence ID" value="TKW33208.1"/>
    <property type="molecule type" value="Genomic_DNA"/>
</dbReference>